<evidence type="ECO:0000313" key="2">
    <source>
        <dbReference type="EMBL" id="SMG08700.1"/>
    </source>
</evidence>
<dbReference type="EMBL" id="FXAY01000001">
    <property type="protein sequence ID" value="SMG08700.1"/>
    <property type="molecule type" value="Genomic_DNA"/>
</dbReference>
<feature type="transmembrane region" description="Helical" evidence="1">
    <location>
        <begin position="83"/>
        <end position="104"/>
    </location>
</feature>
<dbReference type="RefSeq" id="WP_085481988.1">
    <property type="nucleotide sequence ID" value="NZ_FXAY01000001.1"/>
</dbReference>
<dbReference type="Proteomes" id="UP000193244">
    <property type="component" value="Unassembled WGS sequence"/>
</dbReference>
<organism evidence="2 3">
    <name type="scientific">Agreia pratensis</name>
    <dbReference type="NCBI Taxonomy" id="150121"/>
    <lineage>
        <taxon>Bacteria</taxon>
        <taxon>Bacillati</taxon>
        <taxon>Actinomycetota</taxon>
        <taxon>Actinomycetes</taxon>
        <taxon>Micrococcales</taxon>
        <taxon>Microbacteriaceae</taxon>
        <taxon>Agreia</taxon>
    </lineage>
</organism>
<accession>A0A1X7I2P6</accession>
<name>A0A1X7I2P6_9MICO</name>
<feature type="transmembrane region" description="Helical" evidence="1">
    <location>
        <begin position="6"/>
        <end position="31"/>
    </location>
</feature>
<dbReference type="InterPro" id="IPR025962">
    <property type="entry name" value="SdpI/YhfL"/>
</dbReference>
<keyword evidence="1" id="KW-1133">Transmembrane helix</keyword>
<reference evidence="3" key="1">
    <citation type="submission" date="2017-04" db="EMBL/GenBank/DDBJ databases">
        <authorList>
            <person name="Varghese N."/>
            <person name="Submissions S."/>
        </authorList>
    </citation>
    <scope>NUCLEOTIDE SEQUENCE [LARGE SCALE GENOMIC DNA]</scope>
    <source>
        <strain evidence="3">VKM Ac-2510</strain>
    </source>
</reference>
<feature type="transmembrane region" description="Helical" evidence="1">
    <location>
        <begin position="58"/>
        <end position="77"/>
    </location>
</feature>
<dbReference type="STRING" id="150121.SAMN06296010_0135"/>
<keyword evidence="1" id="KW-0812">Transmembrane</keyword>
<protein>
    <submittedName>
        <fullName evidence="2">SdpI/YhfL protein family protein</fullName>
    </submittedName>
</protein>
<sequence>MQTQDPVAALILLGWLSAGLLLMIAVICLAAKRGSLTVNPMVGLRLPSLMRDEESWRVGHAAALMPALIALVLAVAFDLIGLVALPAYGVAIAAFVVGLVVCVIRASKATSRSSGL</sequence>
<evidence type="ECO:0000313" key="3">
    <source>
        <dbReference type="Proteomes" id="UP000193244"/>
    </source>
</evidence>
<evidence type="ECO:0000256" key="1">
    <source>
        <dbReference type="SAM" id="Phobius"/>
    </source>
</evidence>
<dbReference type="Pfam" id="PF13630">
    <property type="entry name" value="SdpI"/>
    <property type="match status" value="1"/>
</dbReference>
<dbReference type="AlphaFoldDB" id="A0A1X7I2P6"/>
<keyword evidence="3" id="KW-1185">Reference proteome</keyword>
<keyword evidence="1" id="KW-0472">Membrane</keyword>
<proteinExistence type="predicted"/>
<gene>
    <name evidence="2" type="ORF">SAMN06296010_0135</name>
</gene>